<dbReference type="Proteomes" id="UP000824035">
    <property type="component" value="Unassembled WGS sequence"/>
</dbReference>
<name>A0A9D2E5K1_9FIRM</name>
<comment type="caution">
    <text evidence="1">The sequence shown here is derived from an EMBL/GenBank/DDBJ whole genome shotgun (WGS) entry which is preliminary data.</text>
</comment>
<proteinExistence type="predicted"/>
<accession>A0A9D2E5K1</accession>
<organism evidence="1 2">
    <name type="scientific">Candidatus Allofournierella merdipullorum</name>
    <dbReference type="NCBI Taxonomy" id="2838595"/>
    <lineage>
        <taxon>Bacteria</taxon>
        <taxon>Bacillati</taxon>
        <taxon>Bacillota</taxon>
        <taxon>Clostridia</taxon>
        <taxon>Eubacteriales</taxon>
        <taxon>Oscillospiraceae</taxon>
        <taxon>Allofournierella</taxon>
    </lineage>
</organism>
<protein>
    <recommendedName>
        <fullName evidence="3">HEPN domain-containing protein</fullName>
    </recommendedName>
</protein>
<sequence length="121" mass="14353">MDSSSTNIEMYYTACKFSDCAEFCMKAQQEKRNVPYLYTDPFIVNSAFSCEVFLKLLLRLEGIDYKKSHKLKDLFEKLPEEIQADIKSRTKEKCGYWLNVWGKEVLTQISNVFEKVRYIYE</sequence>
<dbReference type="EMBL" id="DXBV01000093">
    <property type="protein sequence ID" value="HIZ31409.1"/>
    <property type="molecule type" value="Genomic_DNA"/>
</dbReference>
<dbReference type="AlphaFoldDB" id="A0A9D2E5K1"/>
<reference evidence="1" key="2">
    <citation type="submission" date="2021-04" db="EMBL/GenBank/DDBJ databases">
        <authorList>
            <person name="Gilroy R."/>
        </authorList>
    </citation>
    <scope>NUCLEOTIDE SEQUENCE</scope>
    <source>
        <strain evidence="1">ChiGjej4B4-18154</strain>
    </source>
</reference>
<evidence type="ECO:0000313" key="1">
    <source>
        <dbReference type="EMBL" id="HIZ31409.1"/>
    </source>
</evidence>
<reference evidence="1" key="1">
    <citation type="journal article" date="2021" name="PeerJ">
        <title>Extensive microbial diversity within the chicken gut microbiome revealed by metagenomics and culture.</title>
        <authorList>
            <person name="Gilroy R."/>
            <person name="Ravi A."/>
            <person name="Getino M."/>
            <person name="Pursley I."/>
            <person name="Horton D.L."/>
            <person name="Alikhan N.F."/>
            <person name="Baker D."/>
            <person name="Gharbi K."/>
            <person name="Hall N."/>
            <person name="Watson M."/>
            <person name="Adriaenssens E.M."/>
            <person name="Foster-Nyarko E."/>
            <person name="Jarju S."/>
            <person name="Secka A."/>
            <person name="Antonio M."/>
            <person name="Oren A."/>
            <person name="Chaudhuri R.R."/>
            <person name="La Ragione R."/>
            <person name="Hildebrand F."/>
            <person name="Pallen M.J."/>
        </authorList>
    </citation>
    <scope>NUCLEOTIDE SEQUENCE</scope>
    <source>
        <strain evidence="1">ChiGjej4B4-18154</strain>
    </source>
</reference>
<evidence type="ECO:0008006" key="3">
    <source>
        <dbReference type="Google" id="ProtNLM"/>
    </source>
</evidence>
<gene>
    <name evidence="1" type="ORF">H9813_09325</name>
</gene>
<feature type="non-terminal residue" evidence="1">
    <location>
        <position position="121"/>
    </location>
</feature>
<evidence type="ECO:0000313" key="2">
    <source>
        <dbReference type="Proteomes" id="UP000824035"/>
    </source>
</evidence>